<dbReference type="FunCoup" id="A0A2U3N136">
    <property type="interactions" value="403"/>
</dbReference>
<comment type="subunit">
    <text evidence="2">Monomer.</text>
</comment>
<evidence type="ECO:0000256" key="3">
    <source>
        <dbReference type="ARBA" id="ARBA00012726"/>
    </source>
</evidence>
<evidence type="ECO:0000256" key="8">
    <source>
        <dbReference type="ARBA" id="ARBA00023134"/>
    </source>
</evidence>
<dbReference type="GO" id="GO:0030145">
    <property type="term" value="F:manganese ion binding"/>
    <property type="evidence" value="ECO:0007669"/>
    <property type="project" value="TreeGrafter"/>
</dbReference>
<keyword evidence="4 16" id="KW-0436">Ligase</keyword>
<evidence type="ECO:0000256" key="14">
    <source>
        <dbReference type="PIRSR" id="PIRSR601233-2"/>
    </source>
</evidence>
<proteinExistence type="inferred from homology"/>
<reference evidence="17" key="1">
    <citation type="submission" date="2018-03" db="EMBL/GenBank/DDBJ databases">
        <authorList>
            <person name="Blom J."/>
        </authorList>
    </citation>
    <scope>NUCLEOTIDE SEQUENCE [LARGE SCALE GENOMIC DNA]</scope>
    <source>
        <strain evidence="17">KPC-SM-21</strain>
    </source>
</reference>
<feature type="binding site" evidence="15">
    <location>
        <position position="201"/>
    </location>
    <ligand>
        <name>Mn(2+)</name>
        <dbReference type="ChEBI" id="CHEBI:29035"/>
        <label>2</label>
    </ligand>
</feature>
<evidence type="ECO:0000256" key="9">
    <source>
        <dbReference type="ARBA" id="ARBA00023211"/>
    </source>
</evidence>
<comment type="catalytic activity">
    <reaction evidence="11">
        <text>a 3'-end 3'-phospho-ribonucleotide-RNA + a 5'-end dephospho-ribonucleoside-RNA + GTP = a ribonucleotidyl-ribonucleotide-RNA + GMP + diphosphate</text>
        <dbReference type="Rhea" id="RHEA:68076"/>
        <dbReference type="Rhea" id="RHEA-COMP:10463"/>
        <dbReference type="Rhea" id="RHEA-COMP:13936"/>
        <dbReference type="Rhea" id="RHEA-COMP:17355"/>
        <dbReference type="ChEBI" id="CHEBI:33019"/>
        <dbReference type="ChEBI" id="CHEBI:37565"/>
        <dbReference type="ChEBI" id="CHEBI:58115"/>
        <dbReference type="ChEBI" id="CHEBI:83062"/>
        <dbReference type="ChEBI" id="CHEBI:138284"/>
        <dbReference type="ChEBI" id="CHEBI:173118"/>
        <dbReference type="EC" id="6.5.1.8"/>
    </reaction>
</comment>
<dbReference type="InterPro" id="IPR052915">
    <property type="entry name" value="RtcB-like"/>
</dbReference>
<dbReference type="GO" id="GO:0170057">
    <property type="term" value="F:RNA ligase (GTP) activity"/>
    <property type="evidence" value="ECO:0007669"/>
    <property type="project" value="UniProtKB-EC"/>
</dbReference>
<keyword evidence="17" id="KW-1185">Reference proteome</keyword>
<evidence type="ECO:0000256" key="4">
    <source>
        <dbReference type="ARBA" id="ARBA00022598"/>
    </source>
</evidence>
<evidence type="ECO:0000313" key="16">
    <source>
        <dbReference type="EMBL" id="SPL71378.1"/>
    </source>
</evidence>
<dbReference type="InterPro" id="IPR001233">
    <property type="entry name" value="RtcB"/>
</dbReference>
<dbReference type="EC" id="6.5.1.8" evidence="3"/>
<organism evidence="16 17">
    <name type="scientific">Acinetobacter stercoris</name>
    <dbReference type="NCBI Taxonomy" id="2126983"/>
    <lineage>
        <taxon>Bacteria</taxon>
        <taxon>Pseudomonadati</taxon>
        <taxon>Pseudomonadota</taxon>
        <taxon>Gammaproteobacteria</taxon>
        <taxon>Moraxellales</taxon>
        <taxon>Moraxellaceae</taxon>
        <taxon>Acinetobacter</taxon>
    </lineage>
</organism>
<dbReference type="PANTHER" id="PTHR43749:SF2">
    <property type="entry name" value="RNA-SPLICING LIGASE RTCB"/>
    <property type="match status" value="1"/>
</dbReference>
<dbReference type="Pfam" id="PF01139">
    <property type="entry name" value="RtcB"/>
    <property type="match status" value="1"/>
</dbReference>
<feature type="binding site" evidence="14">
    <location>
        <begin position="325"/>
        <end position="328"/>
    </location>
    <ligand>
        <name>GMP</name>
        <dbReference type="ChEBI" id="CHEBI:58115"/>
    </ligand>
</feature>
<keyword evidence="8 14" id="KW-0342">GTP-binding</keyword>
<dbReference type="GO" id="GO:0005525">
    <property type="term" value="F:GTP binding"/>
    <property type="evidence" value="ECO:0007669"/>
    <property type="project" value="UniProtKB-KW"/>
</dbReference>
<evidence type="ECO:0000256" key="1">
    <source>
        <dbReference type="ARBA" id="ARBA00008071"/>
    </source>
</evidence>
<evidence type="ECO:0000256" key="6">
    <source>
        <dbReference type="ARBA" id="ARBA00022741"/>
    </source>
</evidence>
<dbReference type="PANTHER" id="PTHR43749">
    <property type="entry name" value="RNA-SPLICING LIGASE RTCB"/>
    <property type="match status" value="1"/>
</dbReference>
<evidence type="ECO:0000313" key="17">
    <source>
        <dbReference type="Proteomes" id="UP000245974"/>
    </source>
</evidence>
<sequence length="420" mass="47257">MLNIDQQIEKQNENNHAYHVIQDTKGVPVKMWTKGVPVDEKSKQQLLKTAQMPFIYKWMAVMPDVHVGIGATIGSVIPTKGAIIPAAVGVDIGCGMMAARTSLTASDLPDNLHALRTELERLIPHGMTKGRGRRDRGSWENTPERVDLEWANLVKDFEYICAKHPRLKNTNNHKQLGTLGTGNHFVEICLDEYQQVWIMLHSGSRGVGNAIGNHFIELARKDMQKHFINLPDKDLAYLVEGTEYFDDYWFAVGWAQRFAMKNRELMMEAAVQALRTIVPKAFNAKVEAVNCHHNYVDKEEHFGEEILVTRKGAVRARLGEYRIIPGSMGAKSFIVRGKGNHDAFCSCSHGAGRVFSRTEAKKRFTVEDQIEQTQGVECRKDAAVIDEIPSAYKPIDDVMKAQNDLVEVVYTLRQVVCVKG</sequence>
<dbReference type="SUPFAM" id="SSF103365">
    <property type="entry name" value="Hypothetical protein PH1602"/>
    <property type="match status" value="1"/>
</dbReference>
<dbReference type="OrthoDB" id="9802323at2"/>
<feature type="binding site" evidence="15">
    <location>
        <position position="91"/>
    </location>
    <ligand>
        <name>Mn(2+)</name>
        <dbReference type="ChEBI" id="CHEBI:29035"/>
        <label>1</label>
    </ligand>
</feature>
<evidence type="ECO:0000256" key="11">
    <source>
        <dbReference type="ARBA" id="ARBA00047746"/>
    </source>
</evidence>
<dbReference type="EMBL" id="OOGT01000130">
    <property type="protein sequence ID" value="SPL71378.1"/>
    <property type="molecule type" value="Genomic_DNA"/>
</dbReference>
<feature type="binding site" evidence="14">
    <location>
        <position position="332"/>
    </location>
    <ligand>
        <name>GMP</name>
        <dbReference type="ChEBI" id="CHEBI:58115"/>
    </ligand>
</feature>
<evidence type="ECO:0000256" key="10">
    <source>
        <dbReference type="ARBA" id="ARBA00030221"/>
    </source>
</evidence>
<feature type="binding site" evidence="15">
    <location>
        <position position="293"/>
    </location>
    <ligand>
        <name>Mn(2+)</name>
        <dbReference type="ChEBI" id="CHEBI:29035"/>
        <label>2</label>
    </ligand>
</feature>
<name>A0A2U3N136_9GAMM</name>
<keyword evidence="7" id="KW-0692">RNA repair</keyword>
<accession>A0A2U3N136</accession>
<comment type="similarity">
    <text evidence="1">Belongs to the RtcB family.</text>
</comment>
<protein>
    <recommendedName>
        <fullName evidence="10">3'-phosphate/5'-hydroxy nucleic acid ligase</fullName>
        <ecNumber evidence="3">6.5.1.8</ecNumber>
    </recommendedName>
    <alternativeName>
        <fullName evidence="10">3'-phosphate/5'-hydroxy nucleic acid ligase</fullName>
    </alternativeName>
</protein>
<evidence type="ECO:0000256" key="5">
    <source>
        <dbReference type="ARBA" id="ARBA00022723"/>
    </source>
</evidence>
<comment type="cofactor">
    <cofactor evidence="15">
        <name>Mn(2+)</name>
        <dbReference type="ChEBI" id="CHEBI:29035"/>
    </cofactor>
    <text evidence="15">Binds 2 manganese ions per subunit.</text>
</comment>
<dbReference type="GO" id="GO:0003909">
    <property type="term" value="F:DNA ligase activity"/>
    <property type="evidence" value="ECO:0007669"/>
    <property type="project" value="TreeGrafter"/>
</dbReference>
<dbReference type="AlphaFoldDB" id="A0A2U3N136"/>
<dbReference type="FunFam" id="3.90.1860.10:FF:000002">
    <property type="entry name" value="RNA-splicing ligase RtcB"/>
    <property type="match status" value="1"/>
</dbReference>
<feature type="binding site" evidence="14">
    <location>
        <begin position="349"/>
        <end position="352"/>
    </location>
    <ligand>
        <name>GMP</name>
        <dbReference type="ChEBI" id="CHEBI:58115"/>
    </ligand>
</feature>
<dbReference type="GO" id="GO:0042245">
    <property type="term" value="P:RNA repair"/>
    <property type="evidence" value="ECO:0007669"/>
    <property type="project" value="UniProtKB-KW"/>
</dbReference>
<gene>
    <name evidence="16" type="primary">rtcB</name>
    <name evidence="16" type="ORF">KPC_2556</name>
</gene>
<feature type="binding site" evidence="14">
    <location>
        <begin position="183"/>
        <end position="187"/>
    </location>
    <ligand>
        <name>GMP</name>
        <dbReference type="ChEBI" id="CHEBI:58115"/>
    </ligand>
</feature>
<comment type="catalytic activity">
    <reaction evidence="12">
        <text>a 3'-end 2',3'-cyclophospho-ribonucleotide-RNA + a 5'-end dephospho-ribonucleoside-RNA + GTP + H2O = a ribonucleotidyl-ribonucleotide-RNA + GMP + diphosphate + H(+)</text>
        <dbReference type="Rhea" id="RHEA:68080"/>
        <dbReference type="Rhea" id="RHEA-COMP:10464"/>
        <dbReference type="Rhea" id="RHEA-COMP:13936"/>
        <dbReference type="Rhea" id="RHEA-COMP:17355"/>
        <dbReference type="ChEBI" id="CHEBI:15377"/>
        <dbReference type="ChEBI" id="CHEBI:15378"/>
        <dbReference type="ChEBI" id="CHEBI:33019"/>
        <dbReference type="ChEBI" id="CHEBI:37565"/>
        <dbReference type="ChEBI" id="CHEBI:58115"/>
        <dbReference type="ChEBI" id="CHEBI:83064"/>
        <dbReference type="ChEBI" id="CHEBI:138284"/>
        <dbReference type="ChEBI" id="CHEBI:173118"/>
        <dbReference type="EC" id="6.5.1.8"/>
    </reaction>
</comment>
<evidence type="ECO:0000256" key="12">
    <source>
        <dbReference type="ARBA" id="ARBA00049514"/>
    </source>
</evidence>
<dbReference type="Gene3D" id="3.90.1860.10">
    <property type="entry name" value="tRNA-splicing ligase RtcB"/>
    <property type="match status" value="1"/>
</dbReference>
<dbReference type="InterPro" id="IPR036025">
    <property type="entry name" value="RtcB-like_sf"/>
</dbReference>
<evidence type="ECO:0000256" key="2">
    <source>
        <dbReference type="ARBA" id="ARBA00011245"/>
    </source>
</evidence>
<feature type="binding site" evidence="14">
    <location>
        <begin position="293"/>
        <end position="294"/>
    </location>
    <ligand>
        <name>GMP</name>
        <dbReference type="ChEBI" id="CHEBI:58115"/>
    </ligand>
</feature>
<dbReference type="GO" id="GO:0006396">
    <property type="term" value="P:RNA processing"/>
    <property type="evidence" value="ECO:0007669"/>
    <property type="project" value="InterPro"/>
</dbReference>
<dbReference type="RefSeq" id="WP_121974800.1">
    <property type="nucleotide sequence ID" value="NZ_OOGT01000130.1"/>
</dbReference>
<dbReference type="InParanoid" id="A0A2U3N136"/>
<evidence type="ECO:0000256" key="13">
    <source>
        <dbReference type="PIRSR" id="PIRSR601233-1"/>
    </source>
</evidence>
<feature type="binding site" evidence="14">
    <location>
        <position position="419"/>
    </location>
    <ligand>
        <name>GMP</name>
        <dbReference type="ChEBI" id="CHEBI:58115"/>
    </ligand>
</feature>
<feature type="binding site" evidence="15">
    <location>
        <position position="184"/>
    </location>
    <ligand>
        <name>Mn(2+)</name>
        <dbReference type="ChEBI" id="CHEBI:29035"/>
        <label>1</label>
    </ligand>
</feature>
<evidence type="ECO:0000256" key="15">
    <source>
        <dbReference type="PIRSR" id="PIRSR601233-3"/>
    </source>
</evidence>
<keyword evidence="6 14" id="KW-0547">Nucleotide-binding</keyword>
<dbReference type="Proteomes" id="UP000245974">
    <property type="component" value="Unassembled WGS sequence"/>
</dbReference>
<keyword evidence="5 15" id="KW-0479">Metal-binding</keyword>
<keyword evidence="9 15" id="KW-0464">Manganese</keyword>
<evidence type="ECO:0000256" key="7">
    <source>
        <dbReference type="ARBA" id="ARBA00022800"/>
    </source>
</evidence>
<feature type="active site" description="GMP-histidine intermediate" evidence="13">
    <location>
        <position position="349"/>
    </location>
</feature>
<dbReference type="GO" id="GO:0006281">
    <property type="term" value="P:DNA repair"/>
    <property type="evidence" value="ECO:0007669"/>
    <property type="project" value="TreeGrafter"/>
</dbReference>